<evidence type="ECO:0000313" key="14">
    <source>
        <dbReference type="Proteomes" id="UP000530514"/>
    </source>
</evidence>
<keyword evidence="7" id="KW-0862">Zinc</keyword>
<dbReference type="InterPro" id="IPR051804">
    <property type="entry name" value="Carb_Metab_Reg_Kinase/Isom"/>
</dbReference>
<evidence type="ECO:0000256" key="9">
    <source>
        <dbReference type="ARBA" id="ARBA00022842"/>
    </source>
</evidence>
<evidence type="ECO:0000256" key="11">
    <source>
        <dbReference type="ARBA" id="ARBA00038887"/>
    </source>
</evidence>
<keyword evidence="6" id="KW-0418">Kinase</keyword>
<evidence type="ECO:0000256" key="4">
    <source>
        <dbReference type="ARBA" id="ARBA00022723"/>
    </source>
</evidence>
<evidence type="ECO:0000256" key="2">
    <source>
        <dbReference type="ARBA" id="ARBA00006479"/>
    </source>
</evidence>
<dbReference type="EC" id="2.7.1.4" evidence="11"/>
<dbReference type="InterPro" id="IPR000600">
    <property type="entry name" value="ROK"/>
</dbReference>
<keyword evidence="4" id="KW-0479">Metal-binding</keyword>
<dbReference type="SUPFAM" id="SSF53067">
    <property type="entry name" value="Actin-like ATPase domain"/>
    <property type="match status" value="1"/>
</dbReference>
<dbReference type="Pfam" id="PF00480">
    <property type="entry name" value="ROK"/>
    <property type="match status" value="1"/>
</dbReference>
<dbReference type="GO" id="GO:0005524">
    <property type="term" value="F:ATP binding"/>
    <property type="evidence" value="ECO:0007669"/>
    <property type="project" value="UniProtKB-KW"/>
</dbReference>
<dbReference type="GO" id="GO:0046872">
    <property type="term" value="F:metal ion binding"/>
    <property type="evidence" value="ECO:0007669"/>
    <property type="project" value="UniProtKB-KW"/>
</dbReference>
<evidence type="ECO:0000256" key="12">
    <source>
        <dbReference type="ARBA" id="ARBA00048451"/>
    </source>
</evidence>
<gene>
    <name evidence="13" type="ORF">H1164_11890</name>
</gene>
<accession>A0A7W1XBN7</accession>
<name>A0A7W1XBN7_9BACL</name>
<dbReference type="AlphaFoldDB" id="A0A7W1XBN7"/>
<dbReference type="EMBL" id="JACEIP010000018">
    <property type="protein sequence ID" value="MBA4543592.1"/>
    <property type="molecule type" value="Genomic_DNA"/>
</dbReference>
<dbReference type="OrthoDB" id="9783435at2"/>
<dbReference type="InterPro" id="IPR043129">
    <property type="entry name" value="ATPase_NBD"/>
</dbReference>
<keyword evidence="8" id="KW-0067">ATP-binding</keyword>
<protein>
    <recommendedName>
        <fullName evidence="11">fructokinase</fullName>
        <ecNumber evidence="11">2.7.1.4</ecNumber>
    </recommendedName>
</protein>
<keyword evidence="9" id="KW-0460">Magnesium</keyword>
<dbReference type="CDD" id="cd24067">
    <property type="entry name" value="ASKHA_NBD_ROK_BsFRK-like"/>
    <property type="match status" value="1"/>
</dbReference>
<dbReference type="RefSeq" id="WP_033101559.1">
    <property type="nucleotide sequence ID" value="NZ_JACEIP010000018.1"/>
</dbReference>
<reference evidence="13 14" key="1">
    <citation type="submission" date="2020-07" db="EMBL/GenBank/DDBJ databases">
        <authorList>
            <person name="Feng H."/>
        </authorList>
    </citation>
    <scope>NUCLEOTIDE SEQUENCE [LARGE SCALE GENOMIC DNA]</scope>
    <source>
        <strain evidence="14">s-11</strain>
    </source>
</reference>
<keyword evidence="3" id="KW-0808">Transferase</keyword>
<evidence type="ECO:0000256" key="8">
    <source>
        <dbReference type="ARBA" id="ARBA00022840"/>
    </source>
</evidence>
<comment type="catalytic activity">
    <reaction evidence="12">
        <text>D-fructose + ATP = D-fructose 6-phosphate + ADP + H(+)</text>
        <dbReference type="Rhea" id="RHEA:16125"/>
        <dbReference type="ChEBI" id="CHEBI:15378"/>
        <dbReference type="ChEBI" id="CHEBI:30616"/>
        <dbReference type="ChEBI" id="CHEBI:37721"/>
        <dbReference type="ChEBI" id="CHEBI:61527"/>
        <dbReference type="ChEBI" id="CHEBI:456216"/>
        <dbReference type="EC" id="2.7.1.4"/>
    </reaction>
</comment>
<evidence type="ECO:0000256" key="3">
    <source>
        <dbReference type="ARBA" id="ARBA00022679"/>
    </source>
</evidence>
<evidence type="ECO:0000313" key="13">
    <source>
        <dbReference type="EMBL" id="MBA4543592.1"/>
    </source>
</evidence>
<sequence length="289" mass="31062">MVIGGIEAGGTKFICAVGDEHGNVTERIQFPTTTPGETMKQVIDFFKKFTLKAIGVGSFGPIDINPASPTYGYITTSPKKKWRNFPMVRTLQEALSVPVGFHTDVNAAALGESAFGAAKGLDSCLYITVGTGIGAGAVISGKLLQGFSHPEMGHLLLRRHPDDPYTGKCPYHADCFEGLASGPAIEERWGKKGSELAGNPEVWELEAYYIAQALMHYILILAPQKIILGGGVMNQKQLFPSIYAKLEKMLNQYLSFPSPLNRYIVPPDLGEDSGIIGSLLLGKQACGAN</sequence>
<keyword evidence="14" id="KW-1185">Reference proteome</keyword>
<evidence type="ECO:0000256" key="5">
    <source>
        <dbReference type="ARBA" id="ARBA00022741"/>
    </source>
</evidence>
<dbReference type="InterPro" id="IPR049874">
    <property type="entry name" value="ROK_cs"/>
</dbReference>
<comment type="similarity">
    <text evidence="2">Belongs to the ROK (NagC/XylR) family.</text>
</comment>
<evidence type="ECO:0000256" key="6">
    <source>
        <dbReference type="ARBA" id="ARBA00022777"/>
    </source>
</evidence>
<evidence type="ECO:0000256" key="10">
    <source>
        <dbReference type="ARBA" id="ARBA00023277"/>
    </source>
</evidence>
<dbReference type="PANTHER" id="PTHR42742">
    <property type="entry name" value="TRANSCRIPTIONAL REPRESSOR MPRA"/>
    <property type="match status" value="1"/>
</dbReference>
<keyword evidence="5" id="KW-0547">Nucleotide-binding</keyword>
<proteinExistence type="inferred from homology"/>
<evidence type="ECO:0000256" key="7">
    <source>
        <dbReference type="ARBA" id="ARBA00022833"/>
    </source>
</evidence>
<comment type="caution">
    <text evidence="13">The sequence shown here is derived from an EMBL/GenBank/DDBJ whole genome shotgun (WGS) entry which is preliminary data.</text>
</comment>
<dbReference type="FunFam" id="3.30.420.40:FF:000136">
    <property type="entry name" value="Putative fructokinase"/>
    <property type="match status" value="1"/>
</dbReference>
<keyword evidence="10" id="KW-0119">Carbohydrate metabolism</keyword>
<dbReference type="FunFam" id="3.30.420.40:FF:000153">
    <property type="entry name" value="Putative fructokinase"/>
    <property type="match status" value="1"/>
</dbReference>
<dbReference type="Proteomes" id="UP000530514">
    <property type="component" value="Unassembled WGS sequence"/>
</dbReference>
<dbReference type="Gene3D" id="3.30.420.40">
    <property type="match status" value="2"/>
</dbReference>
<dbReference type="GO" id="GO:0008865">
    <property type="term" value="F:fructokinase activity"/>
    <property type="evidence" value="ECO:0007669"/>
    <property type="project" value="UniProtKB-EC"/>
</dbReference>
<comment type="cofactor">
    <cofactor evidence="1">
        <name>Mg(2+)</name>
        <dbReference type="ChEBI" id="CHEBI:18420"/>
    </cofactor>
</comment>
<dbReference type="PROSITE" id="PS01125">
    <property type="entry name" value="ROK"/>
    <property type="match status" value="1"/>
</dbReference>
<evidence type="ECO:0000256" key="1">
    <source>
        <dbReference type="ARBA" id="ARBA00001946"/>
    </source>
</evidence>
<organism evidence="13 14">
    <name type="scientific">Thermoactinomyces daqus</name>
    <dbReference type="NCBI Taxonomy" id="1329516"/>
    <lineage>
        <taxon>Bacteria</taxon>
        <taxon>Bacillati</taxon>
        <taxon>Bacillota</taxon>
        <taxon>Bacilli</taxon>
        <taxon>Bacillales</taxon>
        <taxon>Thermoactinomycetaceae</taxon>
        <taxon>Thermoactinomyces</taxon>
    </lineage>
</organism>
<dbReference type="PANTHER" id="PTHR42742:SF3">
    <property type="entry name" value="FRUCTOKINASE"/>
    <property type="match status" value="1"/>
</dbReference>